<reference evidence="2 3" key="1">
    <citation type="submission" date="2023-05" db="EMBL/GenBank/DDBJ databases">
        <title>Genome sequence of Pinibacter sp. MAH-24.</title>
        <authorList>
            <person name="Huq M.A."/>
        </authorList>
    </citation>
    <scope>NUCLEOTIDE SEQUENCE [LARGE SCALE GENOMIC DNA]</scope>
    <source>
        <strain evidence="2 3">MAH-24</strain>
    </source>
</reference>
<dbReference type="InterPro" id="IPR053148">
    <property type="entry name" value="PD-DEXK-like_domain"/>
</dbReference>
<accession>A0ABT6RIY0</accession>
<dbReference type="InterPro" id="IPR041527">
    <property type="entry name" value="YhcG_N"/>
</dbReference>
<gene>
    <name evidence="2" type="ORF">QJ048_22250</name>
</gene>
<feature type="domain" description="YhcG N-terminal" evidence="1">
    <location>
        <begin position="19"/>
        <end position="144"/>
    </location>
</feature>
<evidence type="ECO:0000313" key="2">
    <source>
        <dbReference type="EMBL" id="MDI3322527.1"/>
    </source>
</evidence>
<dbReference type="Pfam" id="PF17761">
    <property type="entry name" value="DUF1016_N"/>
    <property type="match status" value="2"/>
</dbReference>
<feature type="domain" description="YhcG N-terminal" evidence="1">
    <location>
        <begin position="225"/>
        <end position="352"/>
    </location>
</feature>
<organism evidence="2 3">
    <name type="scientific">Pinibacter soli</name>
    <dbReference type="NCBI Taxonomy" id="3044211"/>
    <lineage>
        <taxon>Bacteria</taxon>
        <taxon>Pseudomonadati</taxon>
        <taxon>Bacteroidota</taxon>
        <taxon>Chitinophagia</taxon>
        <taxon>Chitinophagales</taxon>
        <taxon>Chitinophagaceae</taxon>
        <taxon>Pinibacter</taxon>
    </lineage>
</organism>
<dbReference type="RefSeq" id="WP_282336648.1">
    <property type="nucleotide sequence ID" value="NZ_JASBRG010000007.1"/>
</dbReference>
<sequence length="417" mass="48750">MKIEMTNNYSYSDQTSFFVRDRKVDLVRLANYEMMLLFWKVGSKIDEYLSANLTDSHQQIKYLSTWLSQHYGKSFSFSNLQKMVRFATQFENLEIEQFISFISWSHLLFILDVDDIEDKLFHIKETVQQNLSVEELEKRIKEAALKKISTPENNLFKALKNKTFTALLTTRTRAEYYSHERNHLRTDLIRQLNLYSQLLLTNRNSSKKATPTDSQERFINSLYEMIDEHIYHGNQRMNSHMNLSFWQLGKKLVNLTDTKGSLPLNEIMSNLRQTHGKLFTKKNILKMIEFAQVVPDSTTAMQIAKNARWDQILFLLTEITDPNKLVFYAFCISEEGLSKSALKEKISSNAFDHASEALRSIAELAKKETTVERKSTRKGNSVFNIDTIYIPVKYGACNKLIVKNIVKQLYFRQFAEL</sequence>
<evidence type="ECO:0000313" key="3">
    <source>
        <dbReference type="Proteomes" id="UP001226434"/>
    </source>
</evidence>
<dbReference type="PANTHER" id="PTHR30547">
    <property type="entry name" value="UNCHARACTERIZED PROTEIN YHCG-RELATED"/>
    <property type="match status" value="1"/>
</dbReference>
<dbReference type="Proteomes" id="UP001226434">
    <property type="component" value="Unassembled WGS sequence"/>
</dbReference>
<keyword evidence="3" id="KW-1185">Reference proteome</keyword>
<proteinExistence type="predicted"/>
<name>A0ABT6RIY0_9BACT</name>
<evidence type="ECO:0000259" key="1">
    <source>
        <dbReference type="Pfam" id="PF17761"/>
    </source>
</evidence>
<protein>
    <submittedName>
        <fullName evidence="2">DUF1016 N-terminal domain-containing protein</fullName>
    </submittedName>
</protein>
<dbReference type="PANTHER" id="PTHR30547:SF5">
    <property type="entry name" value="NUCLEASE YHCG-RELATED"/>
    <property type="match status" value="1"/>
</dbReference>
<comment type="caution">
    <text evidence="2">The sequence shown here is derived from an EMBL/GenBank/DDBJ whole genome shotgun (WGS) entry which is preliminary data.</text>
</comment>
<dbReference type="EMBL" id="JASBRG010000007">
    <property type="protein sequence ID" value="MDI3322527.1"/>
    <property type="molecule type" value="Genomic_DNA"/>
</dbReference>